<reference evidence="3 4" key="1">
    <citation type="journal article" date="2013" name="PLoS Genet.">
        <title>The genome and development-dependent transcriptomes of Pyronema confluens: a window into fungal evolution.</title>
        <authorList>
            <person name="Traeger S."/>
            <person name="Altegoer F."/>
            <person name="Freitag M."/>
            <person name="Gabaldon T."/>
            <person name="Kempken F."/>
            <person name="Kumar A."/>
            <person name="Marcet-Houben M."/>
            <person name="Poggeler S."/>
            <person name="Stajich J.E."/>
            <person name="Nowrousian M."/>
        </authorList>
    </citation>
    <scope>NUCLEOTIDE SEQUENCE [LARGE SCALE GENOMIC DNA]</scope>
    <source>
        <strain evidence="4">CBS 100304</strain>
        <tissue evidence="3">Vegetative mycelium</tissue>
    </source>
</reference>
<feature type="region of interest" description="Disordered" evidence="1">
    <location>
        <begin position="59"/>
        <end position="82"/>
    </location>
</feature>
<keyword evidence="2" id="KW-0732">Signal</keyword>
<evidence type="ECO:0000313" key="4">
    <source>
        <dbReference type="Proteomes" id="UP000018144"/>
    </source>
</evidence>
<evidence type="ECO:0000256" key="2">
    <source>
        <dbReference type="SAM" id="SignalP"/>
    </source>
</evidence>
<proteinExistence type="predicted"/>
<feature type="signal peptide" evidence="2">
    <location>
        <begin position="1"/>
        <end position="42"/>
    </location>
</feature>
<name>U4LCG3_PYROM</name>
<organism evidence="3 4">
    <name type="scientific">Pyronema omphalodes (strain CBS 100304)</name>
    <name type="common">Pyronema confluens</name>
    <dbReference type="NCBI Taxonomy" id="1076935"/>
    <lineage>
        <taxon>Eukaryota</taxon>
        <taxon>Fungi</taxon>
        <taxon>Dikarya</taxon>
        <taxon>Ascomycota</taxon>
        <taxon>Pezizomycotina</taxon>
        <taxon>Pezizomycetes</taxon>
        <taxon>Pezizales</taxon>
        <taxon>Pyronemataceae</taxon>
        <taxon>Pyronema</taxon>
    </lineage>
</organism>
<dbReference type="Proteomes" id="UP000018144">
    <property type="component" value="Unassembled WGS sequence"/>
</dbReference>
<sequence>MPQSSNECSTIASRGCFCRGEICCGLLLLLLLLPLLSQLSTSATAASATLTSLYFLPPTSSAPIDSKRRSTPNLDTPASKGT</sequence>
<gene>
    <name evidence="3" type="ORF">PCON_07601</name>
</gene>
<dbReference type="AlphaFoldDB" id="U4LCG3"/>
<feature type="compositionally biased region" description="Polar residues" evidence="1">
    <location>
        <begin position="71"/>
        <end position="82"/>
    </location>
</feature>
<dbReference type="EMBL" id="HF935386">
    <property type="protein sequence ID" value="CCX08012.1"/>
    <property type="molecule type" value="Genomic_DNA"/>
</dbReference>
<accession>U4LCG3</accession>
<evidence type="ECO:0000256" key="1">
    <source>
        <dbReference type="SAM" id="MobiDB-lite"/>
    </source>
</evidence>
<evidence type="ECO:0000313" key="3">
    <source>
        <dbReference type="EMBL" id="CCX08012.1"/>
    </source>
</evidence>
<feature type="chain" id="PRO_5004651324" description="Secreted protein" evidence="2">
    <location>
        <begin position="43"/>
        <end position="82"/>
    </location>
</feature>
<keyword evidence="4" id="KW-1185">Reference proteome</keyword>
<evidence type="ECO:0008006" key="5">
    <source>
        <dbReference type="Google" id="ProtNLM"/>
    </source>
</evidence>
<protein>
    <recommendedName>
        <fullName evidence="5">Secreted protein</fullName>
    </recommendedName>
</protein>